<keyword evidence="12" id="KW-1185">Reference proteome</keyword>
<feature type="domain" description="DUS-like FMN-binding" evidence="10">
    <location>
        <begin position="1"/>
        <end position="154"/>
    </location>
</feature>
<dbReference type="GO" id="GO:0017150">
    <property type="term" value="F:tRNA dihydrouridine synthase activity"/>
    <property type="evidence" value="ECO:0007669"/>
    <property type="project" value="InterPro"/>
</dbReference>
<dbReference type="PROSITE" id="PS01136">
    <property type="entry name" value="UPF0034"/>
    <property type="match status" value="1"/>
</dbReference>
<keyword evidence="5" id="KW-0819">tRNA processing</keyword>
<dbReference type="AlphaFoldDB" id="A0AAI9SXE9"/>
<protein>
    <submittedName>
        <fullName evidence="11">DUS4</fullName>
    </submittedName>
</protein>
<evidence type="ECO:0000313" key="12">
    <source>
        <dbReference type="Proteomes" id="UP001202479"/>
    </source>
</evidence>
<proteinExistence type="predicted"/>
<evidence type="ECO:0000256" key="5">
    <source>
        <dbReference type="ARBA" id="ARBA00022694"/>
    </source>
</evidence>
<keyword evidence="7" id="KW-0520">NAD</keyword>
<keyword evidence="6" id="KW-0560">Oxidoreductase</keyword>
<dbReference type="GO" id="GO:0006397">
    <property type="term" value="P:mRNA processing"/>
    <property type="evidence" value="ECO:0007669"/>
    <property type="project" value="UniProtKB-KW"/>
</dbReference>
<keyword evidence="3" id="KW-0288">FMN</keyword>
<dbReference type="GO" id="GO:0050660">
    <property type="term" value="F:flavin adenine dinucleotide binding"/>
    <property type="evidence" value="ECO:0007669"/>
    <property type="project" value="InterPro"/>
</dbReference>
<dbReference type="InterPro" id="IPR018517">
    <property type="entry name" value="tRNA_hU_synthase_CS"/>
</dbReference>
<dbReference type="RefSeq" id="XP_049180621.1">
    <property type="nucleotide sequence ID" value="XM_049323505.1"/>
</dbReference>
<comment type="catalytic activity">
    <reaction evidence="8">
        <text>a 5,6-dihydrouridine in mRNA + NAD(+) = a uridine in mRNA + NADH + H(+)</text>
        <dbReference type="Rhea" id="RHEA:69851"/>
        <dbReference type="Rhea" id="RHEA-COMP:14658"/>
        <dbReference type="Rhea" id="RHEA-COMP:17789"/>
        <dbReference type="ChEBI" id="CHEBI:15378"/>
        <dbReference type="ChEBI" id="CHEBI:57540"/>
        <dbReference type="ChEBI" id="CHEBI:57945"/>
        <dbReference type="ChEBI" id="CHEBI:65315"/>
        <dbReference type="ChEBI" id="CHEBI:74443"/>
    </reaction>
    <physiologicalReaction direction="right-to-left" evidence="8">
        <dbReference type="Rhea" id="RHEA:69853"/>
    </physiologicalReaction>
</comment>
<comment type="catalytic activity">
    <reaction evidence="9">
        <text>a 5,6-dihydrouridine in mRNA + NADP(+) = a uridine in mRNA + NADPH + H(+)</text>
        <dbReference type="Rhea" id="RHEA:69855"/>
        <dbReference type="Rhea" id="RHEA-COMP:14658"/>
        <dbReference type="Rhea" id="RHEA-COMP:17789"/>
        <dbReference type="ChEBI" id="CHEBI:15378"/>
        <dbReference type="ChEBI" id="CHEBI:57783"/>
        <dbReference type="ChEBI" id="CHEBI:58349"/>
        <dbReference type="ChEBI" id="CHEBI:65315"/>
        <dbReference type="ChEBI" id="CHEBI:74443"/>
    </reaction>
    <physiologicalReaction direction="right-to-left" evidence="9">
        <dbReference type="Rhea" id="RHEA:69857"/>
    </physiologicalReaction>
</comment>
<dbReference type="PANTHER" id="PTHR11082:SF31">
    <property type="entry name" value="TRNA-DIHYDROURIDINE(20A_20B) SYNTHASE [NAD(P)+]-LIKE"/>
    <property type="match status" value="1"/>
</dbReference>
<evidence type="ECO:0000256" key="2">
    <source>
        <dbReference type="ARBA" id="ARBA00022630"/>
    </source>
</evidence>
<evidence type="ECO:0000313" key="11">
    <source>
        <dbReference type="EMBL" id="KAI3404876.2"/>
    </source>
</evidence>
<evidence type="ECO:0000256" key="6">
    <source>
        <dbReference type="ARBA" id="ARBA00023002"/>
    </source>
</evidence>
<evidence type="ECO:0000256" key="8">
    <source>
        <dbReference type="ARBA" id="ARBA00048342"/>
    </source>
</evidence>
<reference evidence="11" key="1">
    <citation type="journal article" date="2022" name="DNA Res.">
        <title>Genome analysis of five recently described species of the CUG-Ser clade uncovers Candida theae as a new hybrid lineage with pathogenic potential in the Candida parapsilosis species complex.</title>
        <authorList>
            <person name="Mixao V."/>
            <person name="Del Olmo V."/>
            <person name="Hegedusova E."/>
            <person name="Saus E."/>
            <person name="Pryszcz L."/>
            <person name="Cillingova A."/>
            <person name="Nosek J."/>
            <person name="Gabaldon T."/>
        </authorList>
    </citation>
    <scope>NUCLEOTIDE SEQUENCE</scope>
    <source>
        <strain evidence="11">CBS 10844</strain>
    </source>
</reference>
<dbReference type="CDD" id="cd02801">
    <property type="entry name" value="DUS_like_FMN"/>
    <property type="match status" value="1"/>
</dbReference>
<dbReference type="Pfam" id="PF01207">
    <property type="entry name" value="Dus"/>
    <property type="match status" value="1"/>
</dbReference>
<dbReference type="EMBL" id="JAHUZD010000073">
    <property type="protein sequence ID" value="KAI3404876.2"/>
    <property type="molecule type" value="Genomic_DNA"/>
</dbReference>
<keyword evidence="2" id="KW-0285">Flavoprotein</keyword>
<dbReference type="SUPFAM" id="SSF51395">
    <property type="entry name" value="FMN-linked oxidoreductases"/>
    <property type="match status" value="1"/>
</dbReference>
<evidence type="ECO:0000256" key="1">
    <source>
        <dbReference type="ARBA" id="ARBA00001917"/>
    </source>
</evidence>
<evidence type="ECO:0000256" key="4">
    <source>
        <dbReference type="ARBA" id="ARBA00022664"/>
    </source>
</evidence>
<keyword evidence="4" id="KW-0507">mRNA processing</keyword>
<dbReference type="GeneID" id="73379909"/>
<name>A0AAI9SXE9_9ASCO</name>
<gene>
    <name evidence="11" type="ORF">KGF56_002292</name>
</gene>
<dbReference type="InterPro" id="IPR013785">
    <property type="entry name" value="Aldolase_TIM"/>
</dbReference>
<dbReference type="PANTHER" id="PTHR11082">
    <property type="entry name" value="TRNA-DIHYDROURIDINE SYNTHASE"/>
    <property type="match status" value="1"/>
</dbReference>
<evidence type="ECO:0000256" key="9">
    <source>
        <dbReference type="ARBA" id="ARBA00049447"/>
    </source>
</evidence>
<evidence type="ECO:0000259" key="10">
    <source>
        <dbReference type="Pfam" id="PF01207"/>
    </source>
</evidence>
<dbReference type="InterPro" id="IPR035587">
    <property type="entry name" value="DUS-like_FMN-bd"/>
</dbReference>
<comment type="cofactor">
    <cofactor evidence="1">
        <name>FMN</name>
        <dbReference type="ChEBI" id="CHEBI:58210"/>
    </cofactor>
</comment>
<dbReference type="Gene3D" id="3.20.20.70">
    <property type="entry name" value="Aldolase class I"/>
    <property type="match status" value="1"/>
</dbReference>
<evidence type="ECO:0000256" key="7">
    <source>
        <dbReference type="ARBA" id="ARBA00023027"/>
    </source>
</evidence>
<accession>A0AAI9SXE9</accession>
<comment type="caution">
    <text evidence="11">The sequence shown here is derived from an EMBL/GenBank/DDBJ whole genome shotgun (WGS) entry which is preliminary data.</text>
</comment>
<sequence>MILAREFVRNEMARYADFTTNDKDHCVIVQVGVNNVADFVKFVGMVHPYVDGIGINCGCPIRDQVREGVGAALMSKPHLVAEMIAAAKAKYPFICIDTKIRIHNDLNETIAFARIVEAAGTDMLTIHGRTKTTRSSTPVNLEAIKVVRSHVSVPKSSERGEYMQVNDRYDRCVGQILYS</sequence>
<organism evidence="11 12">
    <name type="scientific">Candida oxycetoniae</name>
    <dbReference type="NCBI Taxonomy" id="497107"/>
    <lineage>
        <taxon>Eukaryota</taxon>
        <taxon>Fungi</taxon>
        <taxon>Dikarya</taxon>
        <taxon>Ascomycota</taxon>
        <taxon>Saccharomycotina</taxon>
        <taxon>Pichiomycetes</taxon>
        <taxon>Debaryomycetaceae</taxon>
        <taxon>Candida/Lodderomyces clade</taxon>
        <taxon>Candida</taxon>
    </lineage>
</organism>
<evidence type="ECO:0000256" key="3">
    <source>
        <dbReference type="ARBA" id="ARBA00022643"/>
    </source>
</evidence>
<dbReference type="Proteomes" id="UP001202479">
    <property type="component" value="Unassembled WGS sequence"/>
</dbReference>